<accession>A0A5J5B2H7</accession>
<dbReference type="AlphaFoldDB" id="A0A5J5B2H7"/>
<feature type="domain" description="Retrotransposon gag" evidence="1">
    <location>
        <begin position="49"/>
        <end position="113"/>
    </location>
</feature>
<dbReference type="Gene3D" id="2.40.70.10">
    <property type="entry name" value="Acid Proteases"/>
    <property type="match status" value="1"/>
</dbReference>
<evidence type="ECO:0000313" key="4">
    <source>
        <dbReference type="Proteomes" id="UP000325577"/>
    </source>
</evidence>
<dbReference type="PANTHER" id="PTHR34072">
    <property type="entry name" value="ENZYMATIC POLYPROTEIN-RELATED"/>
    <property type="match status" value="1"/>
</dbReference>
<reference evidence="3 4" key="1">
    <citation type="submission" date="2019-09" db="EMBL/GenBank/DDBJ databases">
        <title>A chromosome-level genome assembly of the Chinese tupelo Nyssa sinensis.</title>
        <authorList>
            <person name="Yang X."/>
            <person name="Kang M."/>
            <person name="Yang Y."/>
            <person name="Xiong H."/>
            <person name="Wang M."/>
            <person name="Zhang Z."/>
            <person name="Wang Z."/>
            <person name="Wu H."/>
            <person name="Ma T."/>
            <person name="Liu J."/>
            <person name="Xi Z."/>
        </authorList>
    </citation>
    <scope>NUCLEOTIDE SEQUENCE [LARGE SCALE GENOMIC DNA]</scope>
    <source>
        <strain evidence="3">J267</strain>
        <tissue evidence="3">Leaf</tissue>
    </source>
</reference>
<gene>
    <name evidence="3" type="ORF">F0562_030344</name>
</gene>
<dbReference type="InterPro" id="IPR041577">
    <property type="entry name" value="RT_RNaseH_2"/>
</dbReference>
<dbReference type="InterPro" id="IPR005162">
    <property type="entry name" value="Retrotrans_gag_dom"/>
</dbReference>
<dbReference type="Proteomes" id="UP000325577">
    <property type="component" value="Linkage Group LG17"/>
</dbReference>
<name>A0A5J5B2H7_9ASTE</name>
<dbReference type="InterPro" id="IPR021109">
    <property type="entry name" value="Peptidase_aspartic_dom_sf"/>
</dbReference>
<evidence type="ECO:0000259" key="2">
    <source>
        <dbReference type="Pfam" id="PF17919"/>
    </source>
</evidence>
<dbReference type="OrthoDB" id="1909920at2759"/>
<keyword evidence="4" id="KW-1185">Reference proteome</keyword>
<protein>
    <recommendedName>
        <fullName evidence="5">Retrotransposon gag domain-containing protein</fullName>
    </recommendedName>
</protein>
<evidence type="ECO:0008006" key="5">
    <source>
        <dbReference type="Google" id="ProtNLM"/>
    </source>
</evidence>
<dbReference type="Pfam" id="PF03732">
    <property type="entry name" value="Retrotrans_gag"/>
    <property type="match status" value="1"/>
</dbReference>
<dbReference type="EMBL" id="CM018040">
    <property type="protein sequence ID" value="KAA8535341.1"/>
    <property type="molecule type" value="Genomic_DNA"/>
</dbReference>
<proteinExistence type="predicted"/>
<dbReference type="InterPro" id="IPR043502">
    <property type="entry name" value="DNA/RNA_pol_sf"/>
</dbReference>
<evidence type="ECO:0000313" key="3">
    <source>
        <dbReference type="EMBL" id="KAA8535341.1"/>
    </source>
</evidence>
<feature type="domain" description="Reverse transcriptase/retrotransposon-derived protein RNase H-like" evidence="2">
    <location>
        <begin position="266"/>
        <end position="343"/>
    </location>
</feature>
<organism evidence="3 4">
    <name type="scientific">Nyssa sinensis</name>
    <dbReference type="NCBI Taxonomy" id="561372"/>
    <lineage>
        <taxon>Eukaryota</taxon>
        <taxon>Viridiplantae</taxon>
        <taxon>Streptophyta</taxon>
        <taxon>Embryophyta</taxon>
        <taxon>Tracheophyta</taxon>
        <taxon>Spermatophyta</taxon>
        <taxon>Magnoliopsida</taxon>
        <taxon>eudicotyledons</taxon>
        <taxon>Gunneridae</taxon>
        <taxon>Pentapetalae</taxon>
        <taxon>asterids</taxon>
        <taxon>Cornales</taxon>
        <taxon>Nyssaceae</taxon>
        <taxon>Nyssa</taxon>
    </lineage>
</organism>
<dbReference type="SUPFAM" id="SSF56672">
    <property type="entry name" value="DNA/RNA polymerases"/>
    <property type="match status" value="1"/>
</dbReference>
<dbReference type="CDD" id="cd00303">
    <property type="entry name" value="retropepsin_like"/>
    <property type="match status" value="1"/>
</dbReference>
<dbReference type="PANTHER" id="PTHR34072:SF52">
    <property type="entry name" value="RIBONUCLEASE H"/>
    <property type="match status" value="1"/>
</dbReference>
<sequence length="377" mass="42255">MVQLSGSSSSTIRTQQRTKRCHWPHFTWKGRPTSGGSGCVGRTREEGRALTWEDFEDELWSRFGPTECEDFDEALSRIKQVGSLREYQREFEKLGNRVRGWTQKALVGTFMGELKAELSNGIRMFKPRTLKKAINLERSQLLLLEGPIGVGNITSEEVTDEVPTEEDQGNQIEPEIMLHALTGWSAPKTMCVVAKVGYYDVVVLIDSGSTHNFCSARVASLLRLRVIPTETFPVRVVNDERLHCQGRFEKLVPSSIFSRRGNLGGTEEVEAVFIALKQAMTTTPTLAMPNFNEAFTIEIDASGDGIGAVLTQHGRPIAFMSRALSVSKRSWSTYTKEMLAIVEVDIWQEIKDVAIDDPYMETVGRIANDQPGWSIYL</sequence>
<evidence type="ECO:0000259" key="1">
    <source>
        <dbReference type="Pfam" id="PF03732"/>
    </source>
</evidence>
<dbReference type="Pfam" id="PF17919">
    <property type="entry name" value="RT_RNaseH_2"/>
    <property type="match status" value="1"/>
</dbReference>
<dbReference type="Gene3D" id="3.10.20.370">
    <property type="match status" value="1"/>
</dbReference>